<accession>A0A0F9KUQ9</accession>
<comment type="caution">
    <text evidence="1">The sequence shown here is derived from an EMBL/GenBank/DDBJ whole genome shotgun (WGS) entry which is preliminary data.</text>
</comment>
<dbReference type="EMBL" id="LAZR01012626">
    <property type="protein sequence ID" value="KKM25853.1"/>
    <property type="molecule type" value="Genomic_DNA"/>
</dbReference>
<reference evidence="1" key="1">
    <citation type="journal article" date="2015" name="Nature">
        <title>Complex archaea that bridge the gap between prokaryotes and eukaryotes.</title>
        <authorList>
            <person name="Spang A."/>
            <person name="Saw J.H."/>
            <person name="Jorgensen S.L."/>
            <person name="Zaremba-Niedzwiedzka K."/>
            <person name="Martijn J."/>
            <person name="Lind A.E."/>
            <person name="van Eijk R."/>
            <person name="Schleper C."/>
            <person name="Guy L."/>
            <person name="Ettema T.J."/>
        </authorList>
    </citation>
    <scope>NUCLEOTIDE SEQUENCE</scope>
</reference>
<evidence type="ECO:0000313" key="1">
    <source>
        <dbReference type="EMBL" id="KKM25853.1"/>
    </source>
</evidence>
<name>A0A0F9KUQ9_9ZZZZ</name>
<organism evidence="1">
    <name type="scientific">marine sediment metagenome</name>
    <dbReference type="NCBI Taxonomy" id="412755"/>
    <lineage>
        <taxon>unclassified sequences</taxon>
        <taxon>metagenomes</taxon>
        <taxon>ecological metagenomes</taxon>
    </lineage>
</organism>
<gene>
    <name evidence="1" type="ORF">LCGC14_1590800</name>
</gene>
<dbReference type="AlphaFoldDB" id="A0A0F9KUQ9"/>
<protein>
    <submittedName>
        <fullName evidence="1">Uncharacterized protein</fullName>
    </submittedName>
</protein>
<proteinExistence type="predicted"/>
<sequence>MSDGNRGDRAQHMFFNGKWYSITETYNLTWWDRFLSEAMDDHFEQENCAGVLKVEIAERGFQLTCNHCHRVFQSCRRIDD</sequence>